<accession>A0ABR9HSH2</accession>
<dbReference type="RefSeq" id="WP_086864582.1">
    <property type="nucleotide sequence ID" value="NZ_JADBEG010000001.1"/>
</dbReference>
<gene>
    <name evidence="1" type="ORF">H4696_000974</name>
</gene>
<comment type="caution">
    <text evidence="1">The sequence shown here is derived from an EMBL/GenBank/DDBJ whole genome shotgun (WGS) entry which is preliminary data.</text>
</comment>
<protein>
    <submittedName>
        <fullName evidence="1">Uncharacterized protein</fullName>
    </submittedName>
</protein>
<keyword evidence="2" id="KW-1185">Reference proteome</keyword>
<name>A0ABR9HSH2_9PSEU</name>
<dbReference type="Proteomes" id="UP000631670">
    <property type="component" value="Unassembled WGS sequence"/>
</dbReference>
<dbReference type="EMBL" id="JADBEG010000001">
    <property type="protein sequence ID" value="MBE1493874.1"/>
    <property type="molecule type" value="Genomic_DNA"/>
</dbReference>
<organism evidence="1 2">
    <name type="scientific">Amycolatopsis lexingtonensis</name>
    <dbReference type="NCBI Taxonomy" id="218822"/>
    <lineage>
        <taxon>Bacteria</taxon>
        <taxon>Bacillati</taxon>
        <taxon>Actinomycetota</taxon>
        <taxon>Actinomycetes</taxon>
        <taxon>Pseudonocardiales</taxon>
        <taxon>Pseudonocardiaceae</taxon>
        <taxon>Amycolatopsis</taxon>
    </lineage>
</organism>
<evidence type="ECO:0000313" key="1">
    <source>
        <dbReference type="EMBL" id="MBE1493874.1"/>
    </source>
</evidence>
<reference evidence="1 2" key="1">
    <citation type="submission" date="2020-10" db="EMBL/GenBank/DDBJ databases">
        <title>Sequencing the genomes of 1000 actinobacteria strains.</title>
        <authorList>
            <person name="Klenk H.-P."/>
        </authorList>
    </citation>
    <scope>NUCLEOTIDE SEQUENCE [LARGE SCALE GENOMIC DNA]</scope>
    <source>
        <strain evidence="1 2">DSM 44653</strain>
    </source>
</reference>
<evidence type="ECO:0000313" key="2">
    <source>
        <dbReference type="Proteomes" id="UP000631670"/>
    </source>
</evidence>
<proteinExistence type="predicted"/>
<sequence length="199" mass="21881">MESVDAVEDPRARFESRLSGLRGRRVLAVDYWDVHNFDSEPARWDYGDWHHAVLGVGLATDVGPVSLTWTSTFFPYGVEVFHDRIEDHLVLGEGGPERVGPGAGSTWDRYLGTPVLGTAARWQRLELGPSRRSDGSVVGPARAVDVPTAVRLDFAAGPVWFVAAIPRPPEWRRAFVGGDEIVIVFSPGKMREIGFDAAL</sequence>